<gene>
    <name evidence="3" type="ORF">ACFSJH_11205</name>
</gene>
<evidence type="ECO:0000313" key="4">
    <source>
        <dbReference type="Proteomes" id="UP001597362"/>
    </source>
</evidence>
<reference evidence="4" key="1">
    <citation type="journal article" date="2019" name="Int. J. Syst. Evol. Microbiol.">
        <title>The Global Catalogue of Microorganisms (GCM) 10K type strain sequencing project: providing services to taxonomists for standard genome sequencing and annotation.</title>
        <authorList>
            <consortium name="The Broad Institute Genomics Platform"/>
            <consortium name="The Broad Institute Genome Sequencing Center for Infectious Disease"/>
            <person name="Wu L."/>
            <person name="Ma J."/>
        </authorList>
    </citation>
    <scope>NUCLEOTIDE SEQUENCE [LARGE SCALE GENOMIC DNA]</scope>
    <source>
        <strain evidence="4">GH52</strain>
    </source>
</reference>
<dbReference type="PANTHER" id="PTHR34351:SF2">
    <property type="entry name" value="DUF58 DOMAIN-CONTAINING PROTEIN"/>
    <property type="match status" value="1"/>
</dbReference>
<sequence>MQQKQRFWLACTLYCISLMYLLFQGGKTALMLFTILNLLFVYLLLSRWSGIAKVTGRHYIKNVIDQDKKQQDFTILAGTTLHVELQITIPGFYPIPYVIVDDYLIRHDGHQFVFRNALLPSWKREGQVQYTTLALKRGAYLFEQTTCTTKDVFGLFAHSGKFYTNQKLYVQPRMIEITKWEKLVKSSAGVYAASSSTRYAKETTQINGVRQYVHGDRLSRIHWNATARTGQLKSKEFEKEALPKLCIVLDCCHASDNDLHDFELAVSVAASLINSGLRFSSAVGLITASEKSTTFPTSTSPAARQMMLRHLTTIECSSTVTLMQALQSVSSAIDGQSIVLLVSANEKTQLLPALQWLERKELFPQLFSTYPSLHTDPPATLSRQMGNRWPVYDIYNLAQLRRVMERGGAG</sequence>
<dbReference type="Proteomes" id="UP001597362">
    <property type="component" value="Unassembled WGS sequence"/>
</dbReference>
<organism evidence="3 4">
    <name type="scientific">Paenibacillus yanchengensis</name>
    <dbReference type="NCBI Taxonomy" id="2035833"/>
    <lineage>
        <taxon>Bacteria</taxon>
        <taxon>Bacillati</taxon>
        <taxon>Bacillota</taxon>
        <taxon>Bacilli</taxon>
        <taxon>Bacillales</taxon>
        <taxon>Paenibacillaceae</taxon>
        <taxon>Paenibacillus</taxon>
    </lineage>
</organism>
<keyword evidence="4" id="KW-1185">Reference proteome</keyword>
<evidence type="ECO:0000259" key="2">
    <source>
        <dbReference type="Pfam" id="PF01882"/>
    </source>
</evidence>
<dbReference type="Pfam" id="PF01882">
    <property type="entry name" value="DUF58"/>
    <property type="match status" value="1"/>
</dbReference>
<accession>A0ABW4YKW6</accession>
<comment type="caution">
    <text evidence="3">The sequence shown here is derived from an EMBL/GenBank/DDBJ whole genome shotgun (WGS) entry which is preliminary data.</text>
</comment>
<keyword evidence="1" id="KW-1133">Transmembrane helix</keyword>
<feature type="domain" description="DUF58" evidence="2">
    <location>
        <begin position="209"/>
        <end position="344"/>
    </location>
</feature>
<dbReference type="RefSeq" id="WP_377772310.1">
    <property type="nucleotide sequence ID" value="NZ_JBHUHO010000030.1"/>
</dbReference>
<keyword evidence="1" id="KW-0472">Membrane</keyword>
<dbReference type="InterPro" id="IPR002881">
    <property type="entry name" value="DUF58"/>
</dbReference>
<evidence type="ECO:0000256" key="1">
    <source>
        <dbReference type="SAM" id="Phobius"/>
    </source>
</evidence>
<feature type="transmembrane region" description="Helical" evidence="1">
    <location>
        <begin position="7"/>
        <end position="23"/>
    </location>
</feature>
<name>A0ABW4YKW6_9BACL</name>
<dbReference type="PANTHER" id="PTHR34351">
    <property type="entry name" value="SLR1927 PROTEIN-RELATED"/>
    <property type="match status" value="1"/>
</dbReference>
<proteinExistence type="predicted"/>
<keyword evidence="1" id="KW-0812">Transmembrane</keyword>
<evidence type="ECO:0000313" key="3">
    <source>
        <dbReference type="EMBL" id="MFD2116289.1"/>
    </source>
</evidence>
<dbReference type="EMBL" id="JBHUHO010000030">
    <property type="protein sequence ID" value="MFD2116289.1"/>
    <property type="molecule type" value="Genomic_DNA"/>
</dbReference>
<feature type="transmembrane region" description="Helical" evidence="1">
    <location>
        <begin position="29"/>
        <end position="45"/>
    </location>
</feature>
<protein>
    <submittedName>
        <fullName evidence="3">DUF58 domain-containing protein</fullName>
    </submittedName>
</protein>